<keyword evidence="2" id="KW-1133">Transmembrane helix</keyword>
<dbReference type="OrthoDB" id="6281275at2759"/>
<sequence length="279" mass="30123">MGLLRGYDVERNLSGSSAVLLSVSICSSVGFIALCIAFYFHFRKHREIMRERGDGVREKAKPLGKGGHHSSTDSESIDLIKKANLSPPSRILTRGMGMNQKASVERGASPKGEGQVEEVPIVAMSTSSDEAWMEIEISKKTAVSTLNGVLKSSSSASSEDSVRSNLSKLSRHSAVSSITSGGSGQTTNLLRTDNGSVVSKSKSYFEDVMRMLRSQRDLQIKTRDRADSPPVQSVTASSTTSHLPAVTSRDEMKFKSTLDNVDMMVDKSQSSGELGDVVR</sequence>
<feature type="region of interest" description="Disordered" evidence="1">
    <location>
        <begin position="150"/>
        <end position="191"/>
    </location>
</feature>
<evidence type="ECO:0000256" key="2">
    <source>
        <dbReference type="SAM" id="Phobius"/>
    </source>
</evidence>
<dbReference type="EMBL" id="BRXZ01000464">
    <property type="protein sequence ID" value="GMI12214.1"/>
    <property type="molecule type" value="Genomic_DNA"/>
</dbReference>
<reference evidence="3" key="1">
    <citation type="submission" date="2022-07" db="EMBL/GenBank/DDBJ databases">
        <title>Genome analysis of Parmales, a sister group of diatoms, reveals the evolutionary specialization of diatoms from phago-mixotrophs to photoautotrophs.</title>
        <authorList>
            <person name="Ban H."/>
            <person name="Sato S."/>
            <person name="Yoshikawa S."/>
            <person name="Kazumasa Y."/>
            <person name="Nakamura Y."/>
            <person name="Ichinomiya M."/>
            <person name="Saitoh K."/>
            <person name="Sato N."/>
            <person name="Blanc-Mathieu R."/>
            <person name="Endo H."/>
            <person name="Kuwata A."/>
            <person name="Ogata H."/>
        </authorList>
    </citation>
    <scope>NUCLEOTIDE SEQUENCE</scope>
</reference>
<comment type="caution">
    <text evidence="3">The sequence shown here is derived from an EMBL/GenBank/DDBJ whole genome shotgun (WGS) entry which is preliminary data.</text>
</comment>
<accession>A0A9W7KUP2</accession>
<keyword evidence="2" id="KW-0812">Transmembrane</keyword>
<keyword evidence="4" id="KW-1185">Reference proteome</keyword>
<protein>
    <submittedName>
        <fullName evidence="3">Uncharacterized protein</fullName>
    </submittedName>
</protein>
<dbReference type="Proteomes" id="UP001165082">
    <property type="component" value="Unassembled WGS sequence"/>
</dbReference>
<feature type="region of interest" description="Disordered" evidence="1">
    <location>
        <begin position="53"/>
        <end position="79"/>
    </location>
</feature>
<keyword evidence="2" id="KW-0472">Membrane</keyword>
<evidence type="ECO:0000313" key="4">
    <source>
        <dbReference type="Proteomes" id="UP001165082"/>
    </source>
</evidence>
<dbReference type="AlphaFoldDB" id="A0A9W7KUP2"/>
<feature type="non-terminal residue" evidence="3">
    <location>
        <position position="279"/>
    </location>
</feature>
<feature type="compositionally biased region" description="Polar residues" evidence="1">
    <location>
        <begin position="230"/>
        <end position="242"/>
    </location>
</feature>
<evidence type="ECO:0000256" key="1">
    <source>
        <dbReference type="SAM" id="MobiDB-lite"/>
    </source>
</evidence>
<organism evidence="3 4">
    <name type="scientific">Triparma retinervis</name>
    <dbReference type="NCBI Taxonomy" id="2557542"/>
    <lineage>
        <taxon>Eukaryota</taxon>
        <taxon>Sar</taxon>
        <taxon>Stramenopiles</taxon>
        <taxon>Ochrophyta</taxon>
        <taxon>Bolidophyceae</taxon>
        <taxon>Parmales</taxon>
        <taxon>Triparmaceae</taxon>
        <taxon>Triparma</taxon>
    </lineage>
</organism>
<name>A0A9W7KUP2_9STRA</name>
<proteinExistence type="predicted"/>
<feature type="region of interest" description="Disordered" evidence="1">
    <location>
        <begin position="222"/>
        <end position="251"/>
    </location>
</feature>
<gene>
    <name evidence="3" type="ORF">TrRE_jg10812</name>
</gene>
<evidence type="ECO:0000313" key="3">
    <source>
        <dbReference type="EMBL" id="GMI12214.1"/>
    </source>
</evidence>
<feature type="transmembrane region" description="Helical" evidence="2">
    <location>
        <begin position="20"/>
        <end position="42"/>
    </location>
</feature>